<organism evidence="2 3">
    <name type="scientific">Digitaria exilis</name>
    <dbReference type="NCBI Taxonomy" id="1010633"/>
    <lineage>
        <taxon>Eukaryota</taxon>
        <taxon>Viridiplantae</taxon>
        <taxon>Streptophyta</taxon>
        <taxon>Embryophyta</taxon>
        <taxon>Tracheophyta</taxon>
        <taxon>Spermatophyta</taxon>
        <taxon>Magnoliopsida</taxon>
        <taxon>Liliopsida</taxon>
        <taxon>Poales</taxon>
        <taxon>Poaceae</taxon>
        <taxon>PACMAD clade</taxon>
        <taxon>Panicoideae</taxon>
        <taxon>Panicodae</taxon>
        <taxon>Paniceae</taxon>
        <taxon>Anthephorinae</taxon>
        <taxon>Digitaria</taxon>
    </lineage>
</organism>
<protein>
    <submittedName>
        <fullName evidence="2">Uncharacterized protein</fullName>
    </submittedName>
</protein>
<dbReference type="SUPFAM" id="SSF48113">
    <property type="entry name" value="Heme-dependent peroxidases"/>
    <property type="match status" value="1"/>
</dbReference>
<dbReference type="AlphaFoldDB" id="A0A835FNG3"/>
<dbReference type="PROSITE" id="PS51257">
    <property type="entry name" value="PROKAR_LIPOPROTEIN"/>
    <property type="match status" value="1"/>
</dbReference>
<dbReference type="InterPro" id="IPR010255">
    <property type="entry name" value="Haem_peroxidase_sf"/>
</dbReference>
<evidence type="ECO:0000313" key="3">
    <source>
        <dbReference type="Proteomes" id="UP000636709"/>
    </source>
</evidence>
<proteinExistence type="predicted"/>
<keyword evidence="3" id="KW-1185">Reference proteome</keyword>
<gene>
    <name evidence="2" type="ORF">HU200_008031</name>
</gene>
<dbReference type="Gene3D" id="1.10.520.10">
    <property type="match status" value="1"/>
</dbReference>
<sequence>MKLACQKLLMVDIQSTHFTMTSAGCAKNAEETVRNVCQWHDRRRPDHMPAAFIRLLFHVFALSWYAKQGRDASILLDPTAANGQPEKATTL</sequence>
<dbReference type="GO" id="GO:0006979">
    <property type="term" value="P:response to oxidative stress"/>
    <property type="evidence" value="ECO:0007669"/>
    <property type="project" value="InterPro"/>
</dbReference>
<reference evidence="2" key="1">
    <citation type="submission" date="2020-07" db="EMBL/GenBank/DDBJ databases">
        <title>Genome sequence and genetic diversity analysis of an under-domesticated orphan crop, white fonio (Digitaria exilis).</title>
        <authorList>
            <person name="Bennetzen J.L."/>
            <person name="Chen S."/>
            <person name="Ma X."/>
            <person name="Wang X."/>
            <person name="Yssel A.E.J."/>
            <person name="Chaluvadi S.R."/>
            <person name="Johnson M."/>
            <person name="Gangashetty P."/>
            <person name="Hamidou F."/>
            <person name="Sanogo M.D."/>
            <person name="Zwaenepoel A."/>
            <person name="Wallace J."/>
            <person name="Van De Peer Y."/>
            <person name="Van Deynze A."/>
        </authorList>
    </citation>
    <scope>NUCLEOTIDE SEQUENCE</scope>
    <source>
        <tissue evidence="2">Leaves</tissue>
    </source>
</reference>
<comment type="caution">
    <text evidence="2">The sequence shown here is derived from an EMBL/GenBank/DDBJ whole genome shotgun (WGS) entry which is preliminary data.</text>
</comment>
<dbReference type="GO" id="GO:0004601">
    <property type="term" value="F:peroxidase activity"/>
    <property type="evidence" value="ECO:0007669"/>
    <property type="project" value="InterPro"/>
</dbReference>
<evidence type="ECO:0000313" key="2">
    <source>
        <dbReference type="EMBL" id="KAF8765919.1"/>
    </source>
</evidence>
<keyword evidence="1" id="KW-0106">Calcium</keyword>
<evidence type="ECO:0000256" key="1">
    <source>
        <dbReference type="ARBA" id="ARBA00022837"/>
    </source>
</evidence>
<dbReference type="Proteomes" id="UP000636709">
    <property type="component" value="Unassembled WGS sequence"/>
</dbReference>
<name>A0A835FNG3_9POAL</name>
<dbReference type="EMBL" id="JACEFO010000529">
    <property type="protein sequence ID" value="KAF8765919.1"/>
    <property type="molecule type" value="Genomic_DNA"/>
</dbReference>
<dbReference type="GO" id="GO:0020037">
    <property type="term" value="F:heme binding"/>
    <property type="evidence" value="ECO:0007669"/>
    <property type="project" value="InterPro"/>
</dbReference>
<accession>A0A835FNG3</accession>